<keyword evidence="1" id="KW-0067">ATP-binding</keyword>
<dbReference type="SUPFAM" id="SSF49265">
    <property type="entry name" value="Fibronectin type III"/>
    <property type="match status" value="1"/>
</dbReference>
<name>A0ABY7ESY0_MYAAR</name>
<evidence type="ECO:0000256" key="1">
    <source>
        <dbReference type="PROSITE-ProRule" id="PRU10141"/>
    </source>
</evidence>
<dbReference type="Proteomes" id="UP001164746">
    <property type="component" value="Chromosome 7"/>
</dbReference>
<feature type="transmembrane region" description="Helical" evidence="2">
    <location>
        <begin position="100"/>
        <end position="124"/>
    </location>
</feature>
<feature type="binding site" evidence="1">
    <location>
        <position position="211"/>
    </location>
    <ligand>
        <name>ATP</name>
        <dbReference type="ChEBI" id="CHEBI:30616"/>
    </ligand>
</feature>
<keyword evidence="2" id="KW-1133">Transmembrane helix</keyword>
<evidence type="ECO:0000313" key="5">
    <source>
        <dbReference type="Proteomes" id="UP001164746"/>
    </source>
</evidence>
<gene>
    <name evidence="4" type="ORF">MAR_035362</name>
</gene>
<feature type="domain" description="Fibronectin type-III" evidence="3">
    <location>
        <begin position="2"/>
        <end position="93"/>
    </location>
</feature>
<organism evidence="4 5">
    <name type="scientific">Mya arenaria</name>
    <name type="common">Soft-shell clam</name>
    <dbReference type="NCBI Taxonomy" id="6604"/>
    <lineage>
        <taxon>Eukaryota</taxon>
        <taxon>Metazoa</taxon>
        <taxon>Spiralia</taxon>
        <taxon>Lophotrochozoa</taxon>
        <taxon>Mollusca</taxon>
        <taxon>Bivalvia</taxon>
        <taxon>Autobranchia</taxon>
        <taxon>Heteroconchia</taxon>
        <taxon>Euheterodonta</taxon>
        <taxon>Imparidentia</taxon>
        <taxon>Neoheterodontei</taxon>
        <taxon>Myida</taxon>
        <taxon>Myoidea</taxon>
        <taxon>Myidae</taxon>
        <taxon>Mya</taxon>
    </lineage>
</organism>
<keyword evidence="1" id="KW-0547">Nucleotide-binding</keyword>
<evidence type="ECO:0000256" key="2">
    <source>
        <dbReference type="SAM" id="Phobius"/>
    </source>
</evidence>
<keyword evidence="5" id="KW-1185">Reference proteome</keyword>
<dbReference type="CDD" id="cd00063">
    <property type="entry name" value="FN3"/>
    <property type="match status" value="1"/>
</dbReference>
<dbReference type="InterPro" id="IPR036116">
    <property type="entry name" value="FN3_sf"/>
</dbReference>
<keyword evidence="2" id="KW-0472">Membrane</keyword>
<dbReference type="Pfam" id="PF00041">
    <property type="entry name" value="fn3"/>
    <property type="match status" value="1"/>
</dbReference>
<dbReference type="PROSITE" id="PS00107">
    <property type="entry name" value="PROTEIN_KINASE_ATP"/>
    <property type="match status" value="1"/>
</dbReference>
<dbReference type="InterPro" id="IPR003961">
    <property type="entry name" value="FN3_dom"/>
</dbReference>
<keyword evidence="2" id="KW-0812">Transmembrane</keyword>
<dbReference type="InterPro" id="IPR017441">
    <property type="entry name" value="Protein_kinase_ATP_BS"/>
</dbReference>
<feature type="non-terminal residue" evidence="4">
    <location>
        <position position="1"/>
    </location>
</feature>
<dbReference type="PROSITE" id="PS50853">
    <property type="entry name" value="FN3"/>
    <property type="match status" value="1"/>
</dbReference>
<proteinExistence type="predicted"/>
<sequence>SGPTNIRIEERLSNGVRLTWDIPEKSSCYGRVGIELVVYLGNGQTRDIQVNSEQTSVDIVGLDPDKEYTVSLNVGYEGTELASLLYTFNTAEEENHLKGYIIAGIVVGVLVLIGLLVAICLIMLRRGHTQKVQREQRTVSVRYGKTTADRDFSSENSRAFADPVYVCAEMDIVSFQLARDSVTFQPLLGSGSFADIYPATIANSDTKAVAKVLKSK</sequence>
<reference evidence="4" key="1">
    <citation type="submission" date="2022-11" db="EMBL/GenBank/DDBJ databases">
        <title>Centuries of genome instability and evolution in soft-shell clam transmissible cancer (bioRxiv).</title>
        <authorList>
            <person name="Hart S.F.M."/>
            <person name="Yonemitsu M.A."/>
            <person name="Giersch R.M."/>
            <person name="Beal B.F."/>
            <person name="Arriagada G."/>
            <person name="Davis B.W."/>
            <person name="Ostrander E.A."/>
            <person name="Goff S.P."/>
            <person name="Metzger M.J."/>
        </authorList>
    </citation>
    <scope>NUCLEOTIDE SEQUENCE</scope>
    <source>
        <strain evidence="4">MELC-2E11</strain>
        <tissue evidence="4">Siphon/mantle</tissue>
    </source>
</reference>
<evidence type="ECO:0000259" key="3">
    <source>
        <dbReference type="PROSITE" id="PS50853"/>
    </source>
</evidence>
<dbReference type="CDD" id="cd12087">
    <property type="entry name" value="TM_EGFR-like"/>
    <property type="match status" value="1"/>
</dbReference>
<dbReference type="Gene3D" id="2.60.40.10">
    <property type="entry name" value="Immunoglobulins"/>
    <property type="match status" value="1"/>
</dbReference>
<protein>
    <recommendedName>
        <fullName evidence="3">Fibronectin type-III domain-containing protein</fullName>
    </recommendedName>
</protein>
<evidence type="ECO:0000313" key="4">
    <source>
        <dbReference type="EMBL" id="WAR10286.1"/>
    </source>
</evidence>
<dbReference type="EMBL" id="CP111018">
    <property type="protein sequence ID" value="WAR10286.1"/>
    <property type="molecule type" value="Genomic_DNA"/>
</dbReference>
<accession>A0ABY7ESY0</accession>
<dbReference type="InterPro" id="IPR013783">
    <property type="entry name" value="Ig-like_fold"/>
</dbReference>